<dbReference type="PANTHER" id="PTHR43179">
    <property type="entry name" value="RHAMNOSYLTRANSFERASE WBBL"/>
    <property type="match status" value="1"/>
</dbReference>
<keyword evidence="7" id="KW-1185">Reference proteome</keyword>
<keyword evidence="4" id="KW-0472">Membrane</keyword>
<dbReference type="Proteomes" id="UP000584642">
    <property type="component" value="Unassembled WGS sequence"/>
</dbReference>
<keyword evidence="2" id="KW-0328">Glycosyltransferase</keyword>
<dbReference type="SUPFAM" id="SSF53448">
    <property type="entry name" value="Nucleotide-diphospho-sugar transferases"/>
    <property type="match status" value="1"/>
</dbReference>
<evidence type="ECO:0000256" key="4">
    <source>
        <dbReference type="SAM" id="Phobius"/>
    </source>
</evidence>
<feature type="transmembrane region" description="Helical" evidence="4">
    <location>
        <begin position="251"/>
        <end position="275"/>
    </location>
</feature>
<protein>
    <submittedName>
        <fullName evidence="6">Glycosyltransferase family 2 protein</fullName>
    </submittedName>
</protein>
<gene>
    <name evidence="6" type="ORF">HND93_33465</name>
</gene>
<proteinExistence type="inferred from homology"/>
<comment type="caution">
    <text evidence="6">The sequence shown here is derived from an EMBL/GenBank/DDBJ whole genome shotgun (WGS) entry which is preliminary data.</text>
</comment>
<evidence type="ECO:0000256" key="3">
    <source>
        <dbReference type="ARBA" id="ARBA00022679"/>
    </source>
</evidence>
<keyword evidence="3" id="KW-0808">Transferase</keyword>
<dbReference type="EMBL" id="JABFDB010000042">
    <property type="protein sequence ID" value="NYZ24639.1"/>
    <property type="molecule type" value="Genomic_DNA"/>
</dbReference>
<evidence type="ECO:0000259" key="5">
    <source>
        <dbReference type="Pfam" id="PF00535"/>
    </source>
</evidence>
<dbReference type="RefSeq" id="WP_180286416.1">
    <property type="nucleotide sequence ID" value="NZ_JABFDB010000042.1"/>
</dbReference>
<sequence length="330" mass="37020">MQVHTDQTPTTDPLARIVIVNYNSAGYVNRCIDSLLVQTEQRFEVVIADNASTDVDAIRLPDDPRFRLVRLDRNLGFAAANNLAAAGATAPWIVTLNPDAFPRPDWLEILMAAARRHPDAAMFGSTQLFADDPSMVDGEGDRYSIFGLAWRVNYGRPGVAPYYTGEVFSPCAAAAMYRRDVFERVGGFDEAFFCYCEDVDLGFRIRLAGGCAYQIGDAVVHHVSSGVSKQYGDFALYHGIRNLFWTMVKNVPFPVILLTLPLHGLALAYLLAFRWRAQRARTARRAIRDAILGVRHAVRQRRSIQHGRCISVLDLMRAMTWNPIKVKLRQ</sequence>
<dbReference type="Pfam" id="PF00535">
    <property type="entry name" value="Glycos_transf_2"/>
    <property type="match status" value="1"/>
</dbReference>
<organism evidence="6 7">
    <name type="scientific">Azospirillum oleiclasticum</name>
    <dbReference type="NCBI Taxonomy" id="2735135"/>
    <lineage>
        <taxon>Bacteria</taxon>
        <taxon>Pseudomonadati</taxon>
        <taxon>Pseudomonadota</taxon>
        <taxon>Alphaproteobacteria</taxon>
        <taxon>Rhodospirillales</taxon>
        <taxon>Azospirillaceae</taxon>
        <taxon>Azospirillum</taxon>
    </lineage>
</organism>
<evidence type="ECO:0000256" key="1">
    <source>
        <dbReference type="ARBA" id="ARBA00006739"/>
    </source>
</evidence>
<dbReference type="PANTHER" id="PTHR43179:SF12">
    <property type="entry name" value="GALACTOFURANOSYLTRANSFERASE GLFT2"/>
    <property type="match status" value="1"/>
</dbReference>
<dbReference type="InterPro" id="IPR001173">
    <property type="entry name" value="Glyco_trans_2-like"/>
</dbReference>
<evidence type="ECO:0000256" key="2">
    <source>
        <dbReference type="ARBA" id="ARBA00022676"/>
    </source>
</evidence>
<dbReference type="CDD" id="cd04186">
    <property type="entry name" value="GT_2_like_c"/>
    <property type="match status" value="1"/>
</dbReference>
<accession>A0ABX2TKI0</accession>
<evidence type="ECO:0000313" key="6">
    <source>
        <dbReference type="EMBL" id="NYZ24639.1"/>
    </source>
</evidence>
<reference evidence="6 7" key="1">
    <citation type="submission" date="2020-05" db="EMBL/GenBank/DDBJ databases">
        <title>Azospirillum oleiclasticum sp. nov, a nitrogen-fixing and heavy crude oil-emulsifying bacterium isolated from the crude oil of Yumen Oilfield.</title>
        <authorList>
            <person name="Wu D."/>
            <person name="Cai M."/>
            <person name="Zhang X."/>
        </authorList>
    </citation>
    <scope>NUCLEOTIDE SEQUENCE [LARGE SCALE GENOMIC DNA]</scope>
    <source>
        <strain evidence="6 7">ROY-1-1-2</strain>
    </source>
</reference>
<evidence type="ECO:0000313" key="7">
    <source>
        <dbReference type="Proteomes" id="UP000584642"/>
    </source>
</evidence>
<feature type="domain" description="Glycosyltransferase 2-like" evidence="5">
    <location>
        <begin position="17"/>
        <end position="185"/>
    </location>
</feature>
<dbReference type="Gene3D" id="3.90.550.10">
    <property type="entry name" value="Spore Coat Polysaccharide Biosynthesis Protein SpsA, Chain A"/>
    <property type="match status" value="1"/>
</dbReference>
<keyword evidence="4" id="KW-0812">Transmembrane</keyword>
<dbReference type="InterPro" id="IPR029044">
    <property type="entry name" value="Nucleotide-diphossugar_trans"/>
</dbReference>
<name>A0ABX2TKI0_9PROT</name>
<comment type="similarity">
    <text evidence="1">Belongs to the glycosyltransferase 2 family.</text>
</comment>
<keyword evidence="4" id="KW-1133">Transmembrane helix</keyword>